<dbReference type="GO" id="GO:0009396">
    <property type="term" value="P:folic acid-containing compound biosynthetic process"/>
    <property type="evidence" value="ECO:0007669"/>
    <property type="project" value="TreeGrafter"/>
</dbReference>
<evidence type="ECO:0000256" key="5">
    <source>
        <dbReference type="RuleBase" id="RU361279"/>
    </source>
</evidence>
<protein>
    <recommendedName>
        <fullName evidence="5">5-formyltetrahydrofolate cyclo-ligase</fullName>
        <ecNumber evidence="5">6.3.3.2</ecNumber>
    </recommendedName>
</protein>
<comment type="cofactor">
    <cofactor evidence="5">
        <name>Mg(2+)</name>
        <dbReference type="ChEBI" id="CHEBI:18420"/>
    </cofactor>
</comment>
<dbReference type="InterPro" id="IPR002698">
    <property type="entry name" value="FTHF_cligase"/>
</dbReference>
<comment type="catalytic activity">
    <reaction evidence="5">
        <text>(6S)-5-formyl-5,6,7,8-tetrahydrofolate + ATP = (6R)-5,10-methenyltetrahydrofolate + ADP + phosphate</text>
        <dbReference type="Rhea" id="RHEA:10488"/>
        <dbReference type="ChEBI" id="CHEBI:30616"/>
        <dbReference type="ChEBI" id="CHEBI:43474"/>
        <dbReference type="ChEBI" id="CHEBI:57455"/>
        <dbReference type="ChEBI" id="CHEBI:57457"/>
        <dbReference type="ChEBI" id="CHEBI:456216"/>
        <dbReference type="EC" id="6.3.3.2"/>
    </reaction>
</comment>
<dbReference type="GO" id="GO:0035999">
    <property type="term" value="P:tetrahydrofolate interconversion"/>
    <property type="evidence" value="ECO:0007669"/>
    <property type="project" value="TreeGrafter"/>
</dbReference>
<dbReference type="SUPFAM" id="SSF100950">
    <property type="entry name" value="NagB/RpiA/CoA transferase-like"/>
    <property type="match status" value="1"/>
</dbReference>
<keyword evidence="3 4" id="KW-0067">ATP-binding</keyword>
<feature type="binding site" evidence="4">
    <location>
        <position position="55"/>
    </location>
    <ligand>
        <name>substrate</name>
    </ligand>
</feature>
<evidence type="ECO:0000256" key="1">
    <source>
        <dbReference type="ARBA" id="ARBA00010638"/>
    </source>
</evidence>
<dbReference type="PANTHER" id="PTHR23407">
    <property type="entry name" value="ATPASE INHIBITOR/5-FORMYLTETRAHYDROFOLATE CYCLO-LIGASE"/>
    <property type="match status" value="1"/>
</dbReference>
<dbReference type="Gene3D" id="3.40.50.10420">
    <property type="entry name" value="NagB/RpiA/CoA transferase-like"/>
    <property type="match status" value="1"/>
</dbReference>
<proteinExistence type="inferred from homology"/>
<comment type="caution">
    <text evidence="6">The sequence shown here is derived from an EMBL/GenBank/DDBJ whole genome shotgun (WGS) entry which is preliminary data.</text>
</comment>
<evidence type="ECO:0000313" key="6">
    <source>
        <dbReference type="EMBL" id="PXW86495.1"/>
    </source>
</evidence>
<dbReference type="InterPro" id="IPR037171">
    <property type="entry name" value="NagB/RpiA_transferase-like"/>
</dbReference>
<dbReference type="InterPro" id="IPR024185">
    <property type="entry name" value="FTHF_cligase-like_sf"/>
</dbReference>
<evidence type="ECO:0000256" key="3">
    <source>
        <dbReference type="ARBA" id="ARBA00022840"/>
    </source>
</evidence>
<evidence type="ECO:0000256" key="4">
    <source>
        <dbReference type="PIRSR" id="PIRSR006806-1"/>
    </source>
</evidence>
<comment type="similarity">
    <text evidence="1 5">Belongs to the 5-formyltetrahydrofolate cyclo-ligase family.</text>
</comment>
<dbReference type="AlphaFoldDB" id="A0A2V3W2K6"/>
<keyword evidence="2 4" id="KW-0547">Nucleotide-binding</keyword>
<keyword evidence="6" id="KW-0436">Ligase</keyword>
<evidence type="ECO:0000256" key="2">
    <source>
        <dbReference type="ARBA" id="ARBA00022741"/>
    </source>
</evidence>
<reference evidence="6 7" key="1">
    <citation type="submission" date="2018-05" db="EMBL/GenBank/DDBJ databases">
        <title>Genomic Encyclopedia of Type Strains, Phase IV (KMG-IV): sequencing the most valuable type-strain genomes for metagenomic binning, comparative biology and taxonomic classification.</title>
        <authorList>
            <person name="Goeker M."/>
        </authorList>
    </citation>
    <scope>NUCLEOTIDE SEQUENCE [LARGE SCALE GENOMIC DNA]</scope>
    <source>
        <strain evidence="6 7">DSM 28556</strain>
    </source>
</reference>
<keyword evidence="7" id="KW-1185">Reference proteome</keyword>
<gene>
    <name evidence="6" type="ORF">DFR56_1078</name>
</gene>
<keyword evidence="5" id="KW-0479">Metal-binding</keyword>
<accession>A0A2V3W2K6</accession>
<feature type="binding site" evidence="4">
    <location>
        <position position="50"/>
    </location>
    <ligand>
        <name>substrate</name>
    </ligand>
</feature>
<dbReference type="PIRSF" id="PIRSF006806">
    <property type="entry name" value="FTHF_cligase"/>
    <property type="match status" value="1"/>
</dbReference>
<dbReference type="GO" id="GO:0030272">
    <property type="term" value="F:5-formyltetrahydrofolate cyclo-ligase activity"/>
    <property type="evidence" value="ECO:0007669"/>
    <property type="project" value="UniProtKB-EC"/>
</dbReference>
<keyword evidence="5" id="KW-0460">Magnesium</keyword>
<feature type="binding site" evidence="4">
    <location>
        <begin position="134"/>
        <end position="142"/>
    </location>
    <ligand>
        <name>ATP</name>
        <dbReference type="ChEBI" id="CHEBI:30616"/>
    </ligand>
</feature>
<feature type="binding site" evidence="4">
    <location>
        <begin position="4"/>
        <end position="8"/>
    </location>
    <ligand>
        <name>ATP</name>
        <dbReference type="ChEBI" id="CHEBI:30616"/>
    </ligand>
</feature>
<dbReference type="EMBL" id="QJJQ01000007">
    <property type="protein sequence ID" value="PXW86495.1"/>
    <property type="molecule type" value="Genomic_DNA"/>
</dbReference>
<dbReference type="Pfam" id="PF01812">
    <property type="entry name" value="5-FTHF_cyc-lig"/>
    <property type="match status" value="1"/>
</dbReference>
<dbReference type="RefSeq" id="WP_244916481.1">
    <property type="nucleotide sequence ID" value="NZ_JBHUHB010000001.1"/>
</dbReference>
<dbReference type="Proteomes" id="UP000247978">
    <property type="component" value="Unassembled WGS sequence"/>
</dbReference>
<name>A0A2V3W2K6_9BACI</name>
<dbReference type="GO" id="GO:0005524">
    <property type="term" value="F:ATP binding"/>
    <property type="evidence" value="ECO:0007669"/>
    <property type="project" value="UniProtKB-KW"/>
</dbReference>
<evidence type="ECO:0000313" key="7">
    <source>
        <dbReference type="Proteomes" id="UP000247978"/>
    </source>
</evidence>
<dbReference type="NCBIfam" id="TIGR02727">
    <property type="entry name" value="MTHFS_bact"/>
    <property type="match status" value="1"/>
</dbReference>
<organism evidence="6 7">
    <name type="scientific">Pseudogracilibacillus auburnensis</name>
    <dbReference type="NCBI Taxonomy" id="1494959"/>
    <lineage>
        <taxon>Bacteria</taxon>
        <taxon>Bacillati</taxon>
        <taxon>Bacillota</taxon>
        <taxon>Bacilli</taxon>
        <taxon>Bacillales</taxon>
        <taxon>Bacillaceae</taxon>
        <taxon>Pseudogracilibacillus</taxon>
    </lineage>
</organism>
<dbReference type="PANTHER" id="PTHR23407:SF1">
    <property type="entry name" value="5-FORMYLTETRAHYDROFOLATE CYCLO-LIGASE"/>
    <property type="match status" value="1"/>
</dbReference>
<dbReference type="GO" id="GO:0046872">
    <property type="term" value="F:metal ion binding"/>
    <property type="evidence" value="ECO:0007669"/>
    <property type="project" value="UniProtKB-KW"/>
</dbReference>
<dbReference type="EC" id="6.3.3.2" evidence="5"/>
<sequence length="192" mass="22146">MVNKADLREKMITQLKQLDPEVKNAVELRFFAHLISSSLWKNATVIGTTISQKMEWDTKRLIRQAWKEGKTIVIPKCNNKKKLLTFYKITSEKDLSIGYANIKEPRVDVTEKVDKESIDLLLVPGIVFDAYGFRIGFGGGYYDRFLRTFQQPTISLVSKMQLMDQIPTEEYDIPVQFIITEDGCKEVDNRTS</sequence>